<dbReference type="VEuPathDB" id="AmoebaDB:NAEGRDRAFT_77810"/>
<dbReference type="GeneID" id="8863970"/>
<feature type="region of interest" description="Disordered" evidence="1">
    <location>
        <begin position="1"/>
        <end position="51"/>
    </location>
</feature>
<proteinExistence type="predicted"/>
<dbReference type="OMA" id="DEYHQHE"/>
<organism evidence="4">
    <name type="scientific">Naegleria gruberi</name>
    <name type="common">Amoeba</name>
    <dbReference type="NCBI Taxonomy" id="5762"/>
    <lineage>
        <taxon>Eukaryota</taxon>
        <taxon>Discoba</taxon>
        <taxon>Heterolobosea</taxon>
        <taxon>Tetramitia</taxon>
        <taxon>Eutetramitia</taxon>
        <taxon>Vahlkampfiidae</taxon>
        <taxon>Naegleria</taxon>
    </lineage>
</organism>
<gene>
    <name evidence="3" type="ORF">NAEGRDRAFT_77810</name>
</gene>
<feature type="compositionally biased region" description="Low complexity" evidence="1">
    <location>
        <begin position="38"/>
        <end position="51"/>
    </location>
</feature>
<dbReference type="InParanoid" id="D2UYM3"/>
<protein>
    <submittedName>
        <fullName evidence="3">Uncharacterized protein</fullName>
    </submittedName>
</protein>
<dbReference type="KEGG" id="ngr:NAEGRDRAFT_77810"/>
<feature type="transmembrane region" description="Helical" evidence="2">
    <location>
        <begin position="61"/>
        <end position="88"/>
    </location>
</feature>
<evidence type="ECO:0000256" key="2">
    <source>
        <dbReference type="SAM" id="Phobius"/>
    </source>
</evidence>
<feature type="transmembrane region" description="Helical" evidence="2">
    <location>
        <begin position="108"/>
        <end position="128"/>
    </location>
</feature>
<dbReference type="EMBL" id="GG738845">
    <property type="protein sequence ID" value="EFC50820.1"/>
    <property type="molecule type" value="Genomic_DNA"/>
</dbReference>
<keyword evidence="2" id="KW-0472">Membrane</keyword>
<accession>D2UYM3</accession>
<reference evidence="3 4" key="1">
    <citation type="journal article" date="2010" name="Cell">
        <title>The genome of Naegleria gruberi illuminates early eukaryotic versatility.</title>
        <authorList>
            <person name="Fritz-Laylin L.K."/>
            <person name="Prochnik S.E."/>
            <person name="Ginger M.L."/>
            <person name="Dacks J.B."/>
            <person name="Carpenter M.L."/>
            <person name="Field M.C."/>
            <person name="Kuo A."/>
            <person name="Paredez A."/>
            <person name="Chapman J."/>
            <person name="Pham J."/>
            <person name="Shu S."/>
            <person name="Neupane R."/>
            <person name="Cipriano M."/>
            <person name="Mancuso J."/>
            <person name="Tu H."/>
            <person name="Salamov A."/>
            <person name="Lindquist E."/>
            <person name="Shapiro H."/>
            <person name="Lucas S."/>
            <person name="Grigoriev I.V."/>
            <person name="Cande W.Z."/>
            <person name="Fulton C."/>
            <person name="Rokhsar D.S."/>
            <person name="Dawson S.C."/>
        </authorList>
    </citation>
    <scope>NUCLEOTIDE SEQUENCE [LARGE SCALE GENOMIC DNA]</scope>
    <source>
        <strain evidence="3 4">NEG-M</strain>
    </source>
</reference>
<keyword evidence="2" id="KW-1133">Transmembrane helix</keyword>
<keyword evidence="4" id="KW-1185">Reference proteome</keyword>
<evidence type="ECO:0000313" key="4">
    <source>
        <dbReference type="Proteomes" id="UP000006671"/>
    </source>
</evidence>
<dbReference type="OrthoDB" id="10259320at2759"/>
<dbReference type="AlphaFoldDB" id="D2UYM3"/>
<keyword evidence="2" id="KW-0812">Transmembrane</keyword>
<dbReference type="Proteomes" id="UP000006671">
    <property type="component" value="Unassembled WGS sequence"/>
</dbReference>
<feature type="transmembrane region" description="Helical" evidence="2">
    <location>
        <begin position="171"/>
        <end position="196"/>
    </location>
</feature>
<evidence type="ECO:0000256" key="1">
    <source>
        <dbReference type="SAM" id="MobiDB-lite"/>
    </source>
</evidence>
<dbReference type="RefSeq" id="XP_002683564.1">
    <property type="nucleotide sequence ID" value="XM_002683518.1"/>
</dbReference>
<sequence>MSQQQQSLLRDHNDDDDDQYIKTVPNDDSTSHHSNHYNMPSSNPTTSTTPSSISNMMENSILSILLALFFLFMGALNIIQYIIFFARTTILLNTLDEQLYLAYSITDMVFYATMVVMSLFLLVSVAAASKGRWKLHLFSILIYTILFVMAMILSIGSMTLSIVVIARKGDVGFAIVRTIMLAVMFLLFCAVVNCLFLPAKFRQSTRGASRVHGDYSML</sequence>
<evidence type="ECO:0000313" key="3">
    <source>
        <dbReference type="EMBL" id="EFC50820.1"/>
    </source>
</evidence>
<feature type="transmembrane region" description="Helical" evidence="2">
    <location>
        <begin position="140"/>
        <end position="165"/>
    </location>
</feature>
<name>D2UYM3_NAEGR</name>